<keyword evidence="2" id="KW-1185">Reference proteome</keyword>
<dbReference type="Proteomes" id="UP001392318">
    <property type="component" value="Unassembled WGS sequence"/>
</dbReference>
<sequence length="263" mass="28629">MSAILYELAASASQLCAPVPAAAAGGWTDWLDHWQTLQGAAVGGFMGVAGAWIVAGSQRSREQRIAAGMVLPDLHQLAAAGLHLAQLVPAQRRAHTSGAGGQTATPDEQRIPRLVRTLAARRPVLFALHTPVIGQLTDIDARLYGHLFQCEMTHRQFEDGIRLYEAAPQYLSATLGGKPASAPSRPPPPAPLIYADWQRAVEHATLAAYLLDRLVFSRWPRWVQRCRMKLRPNDLDRRSAHLIRTGELPPAPGTQPGRQTGET</sequence>
<gene>
    <name evidence="1" type="ORF">VSR83_22030</name>
</gene>
<reference evidence="1" key="1">
    <citation type="submission" date="2024-01" db="EMBL/GenBank/DDBJ databases">
        <title>The diversity of rhizobia nodulating Mimosa spp. in eleven states of Brazil covering several biomes is determined by host plant, location, and edaphic factors.</title>
        <authorList>
            <person name="Rouws L."/>
            <person name="Barauna A."/>
            <person name="Beukes C."/>
            <person name="De Faria S.M."/>
            <person name="Gross E."/>
            <person name="Dos Reis Junior F.B."/>
            <person name="Simon M."/>
            <person name="Maluk M."/>
            <person name="Odee D.W."/>
            <person name="Kenicer G."/>
            <person name="Young J.P.W."/>
            <person name="Reis V.M."/>
            <person name="Zilli J."/>
            <person name="James E.K."/>
        </authorList>
    </citation>
    <scope>NUCLEOTIDE SEQUENCE</scope>
    <source>
        <strain evidence="1">JPY452</strain>
    </source>
</reference>
<proteinExistence type="predicted"/>
<dbReference type="EMBL" id="JAYMRU010000016">
    <property type="protein sequence ID" value="MEM5402749.1"/>
    <property type="molecule type" value="Genomic_DNA"/>
</dbReference>
<accession>A0ACC6RMR5</accession>
<comment type="caution">
    <text evidence="1">The sequence shown here is derived from an EMBL/GenBank/DDBJ whole genome shotgun (WGS) entry which is preliminary data.</text>
</comment>
<name>A0ACC6RMR5_9BURK</name>
<evidence type="ECO:0000313" key="2">
    <source>
        <dbReference type="Proteomes" id="UP001392318"/>
    </source>
</evidence>
<organism evidence="1 2">
    <name type="scientific">Paraburkholderia unamae</name>
    <dbReference type="NCBI Taxonomy" id="219649"/>
    <lineage>
        <taxon>Bacteria</taxon>
        <taxon>Pseudomonadati</taxon>
        <taxon>Pseudomonadota</taxon>
        <taxon>Betaproteobacteria</taxon>
        <taxon>Burkholderiales</taxon>
        <taxon>Burkholderiaceae</taxon>
        <taxon>Paraburkholderia</taxon>
    </lineage>
</organism>
<protein>
    <submittedName>
        <fullName evidence="1">Uncharacterized protein</fullName>
    </submittedName>
</protein>
<evidence type="ECO:0000313" key="1">
    <source>
        <dbReference type="EMBL" id="MEM5402749.1"/>
    </source>
</evidence>